<dbReference type="EMBL" id="MF417939">
    <property type="protein sequence ID" value="ASN72032.1"/>
    <property type="molecule type" value="Genomic_DNA"/>
</dbReference>
<protein>
    <recommendedName>
        <fullName evidence="3">DNA-damage-inducible protein D</fullName>
    </recommendedName>
</protein>
<organism evidence="2">
    <name type="scientific">uncultured Caudovirales phage</name>
    <dbReference type="NCBI Taxonomy" id="2100421"/>
    <lineage>
        <taxon>Viruses</taxon>
        <taxon>Duplodnaviria</taxon>
        <taxon>Heunggongvirae</taxon>
        <taxon>Uroviricota</taxon>
        <taxon>Caudoviricetes</taxon>
        <taxon>Peduoviridae</taxon>
        <taxon>Maltschvirus</taxon>
        <taxon>Maltschvirus maltsch</taxon>
    </lineage>
</organism>
<feature type="coiled-coil region" evidence="1">
    <location>
        <begin position="138"/>
        <end position="172"/>
    </location>
</feature>
<accession>A0A2H4J9U6</accession>
<proteinExistence type="predicted"/>
<evidence type="ECO:0000313" key="2">
    <source>
        <dbReference type="EMBL" id="ASN72032.1"/>
    </source>
</evidence>
<name>A0A2H4J9U6_9CAUD</name>
<gene>
    <name evidence="2" type="ORF">7S2_39</name>
</gene>
<keyword evidence="1" id="KW-0175">Coiled coil</keyword>
<sequence length="245" mass="27279">MSDTTGLATITTGSPFDEIRRVRPDGTEFWSARELQPFMGYSKWQDFQNAIERAKAAAANAGHDAGTLFTQVNQLMDAGNLGPQQRIDYELPRFACYLTFLNGDPRKPEVAAAQAYFAIRTREAETQPAKPANQFDILRAAIDQIEVAQREASEAKQIAERSEARLDAIEGRHDWFSALGYARLQRIPNTSSKFLQRVGSHATSVAKARGISPVKVPHQLFGEVNSYPAWIWEIAFEGFKEGDVA</sequence>
<evidence type="ECO:0000256" key="1">
    <source>
        <dbReference type="SAM" id="Coils"/>
    </source>
</evidence>
<reference evidence="2" key="1">
    <citation type="submission" date="2017-06" db="EMBL/GenBank/DDBJ databases">
        <title>Novel phages from South African skin metaviromes.</title>
        <authorList>
            <person name="van Zyl L.J."/>
            <person name="Abrahams Y."/>
            <person name="Stander E.A."/>
            <person name="Kirby B.M."/>
            <person name="Clavaud C."/>
            <person name="Farcet C."/>
            <person name="Breton L."/>
            <person name="Trindade M.I."/>
        </authorList>
    </citation>
    <scope>NUCLEOTIDE SEQUENCE</scope>
</reference>
<evidence type="ECO:0008006" key="3">
    <source>
        <dbReference type="Google" id="ProtNLM"/>
    </source>
</evidence>